<feature type="transmembrane region" description="Helical" evidence="1">
    <location>
        <begin position="38"/>
        <end position="56"/>
    </location>
</feature>
<feature type="transmembrane region" description="Helical" evidence="1">
    <location>
        <begin position="12"/>
        <end position="32"/>
    </location>
</feature>
<protein>
    <recommendedName>
        <fullName evidence="4">Membrane-bound metal-dependent hydrolase</fullName>
    </recommendedName>
</protein>
<dbReference type="RefSeq" id="WP_012057570.1">
    <property type="nucleotide sequence ID" value="NZ_CP007389.1"/>
</dbReference>
<dbReference type="InterPro" id="IPR007404">
    <property type="entry name" value="YdjM-like"/>
</dbReference>
<evidence type="ECO:0000256" key="1">
    <source>
        <dbReference type="SAM" id="Phobius"/>
    </source>
</evidence>
<dbReference type="EMBL" id="CP007389">
    <property type="protein sequence ID" value="APT74295.1"/>
    <property type="molecule type" value="Genomic_DNA"/>
</dbReference>
<keyword evidence="1" id="KW-1133">Transmembrane helix</keyword>
<feature type="transmembrane region" description="Helical" evidence="1">
    <location>
        <begin position="94"/>
        <end position="114"/>
    </location>
</feature>
<reference evidence="2 3" key="1">
    <citation type="submission" date="2014-02" db="EMBL/GenBank/DDBJ databases">
        <title>Diversity of Thermotogales isolates from hydrothermal vents.</title>
        <authorList>
            <person name="Haverkamp T.H.A."/>
            <person name="Lossouarn J."/>
            <person name="Geslin C."/>
            <person name="Nesbo C.L."/>
        </authorList>
    </citation>
    <scope>NUCLEOTIDE SEQUENCE [LARGE SCALE GENOMIC DNA]</scope>
    <source>
        <strain evidence="2 3">431</strain>
    </source>
</reference>
<accession>A0ABN4UVV5</accession>
<sequence>MPNFNSHVRAGVFFYPIVLYIYLFIIRLVNFGMPSEKIIAWGFFIFVLSSDMPDIDHNHSLLHKFVKLLVVSSVVYFEFTRKVIVTFFDLQIGVYLRFLISLLVGLFSGVLYEILIPRHRGPLHTIWAALIYGGIIFSGVYYFGFQLENAIFLGIISTAGYILHLLMDIFLVEKNGRLMKR</sequence>
<evidence type="ECO:0000313" key="2">
    <source>
        <dbReference type="EMBL" id="APT74295.1"/>
    </source>
</evidence>
<feature type="transmembrane region" description="Helical" evidence="1">
    <location>
        <begin position="126"/>
        <end position="144"/>
    </location>
</feature>
<feature type="transmembrane region" description="Helical" evidence="1">
    <location>
        <begin position="150"/>
        <end position="172"/>
    </location>
</feature>
<evidence type="ECO:0000313" key="3">
    <source>
        <dbReference type="Proteomes" id="UP000185490"/>
    </source>
</evidence>
<gene>
    <name evidence="2" type="ORF">BW47_07230</name>
</gene>
<keyword evidence="1" id="KW-0472">Membrane</keyword>
<proteinExistence type="predicted"/>
<name>A0ABN4UVV5_9BACT</name>
<dbReference type="Proteomes" id="UP000185490">
    <property type="component" value="Chromosome"/>
</dbReference>
<keyword evidence="3" id="KW-1185">Reference proteome</keyword>
<dbReference type="Pfam" id="PF04307">
    <property type="entry name" value="YdjM"/>
    <property type="match status" value="1"/>
</dbReference>
<organism evidence="2 3">
    <name type="scientific">Thermosipho melanesiensis</name>
    <dbReference type="NCBI Taxonomy" id="46541"/>
    <lineage>
        <taxon>Bacteria</taxon>
        <taxon>Thermotogati</taxon>
        <taxon>Thermotogota</taxon>
        <taxon>Thermotogae</taxon>
        <taxon>Thermotogales</taxon>
        <taxon>Fervidobacteriaceae</taxon>
        <taxon>Thermosipho</taxon>
    </lineage>
</organism>
<evidence type="ECO:0008006" key="4">
    <source>
        <dbReference type="Google" id="ProtNLM"/>
    </source>
</evidence>
<keyword evidence="1" id="KW-0812">Transmembrane</keyword>